<dbReference type="PANTHER" id="PTHR43289:SF6">
    <property type="entry name" value="SERINE_THREONINE-PROTEIN KINASE NEKL-3"/>
    <property type="match status" value="1"/>
</dbReference>
<evidence type="ECO:0000256" key="3">
    <source>
        <dbReference type="ARBA" id="ARBA00022679"/>
    </source>
</evidence>
<dbReference type="CDD" id="cd13973">
    <property type="entry name" value="PK_MviN-like"/>
    <property type="match status" value="1"/>
</dbReference>
<keyword evidence="5" id="KW-0418">Kinase</keyword>
<protein>
    <recommendedName>
        <fullName evidence="1">non-specific serine/threonine protein kinase</fullName>
        <ecNumber evidence="1">2.7.11.1</ecNumber>
    </recommendedName>
</protein>
<dbReference type="RefSeq" id="WP_203660083.1">
    <property type="nucleotide sequence ID" value="NZ_BAAAZM010000007.1"/>
</dbReference>
<comment type="caution">
    <text evidence="9">The sequence shown here is derived from an EMBL/GenBank/DDBJ whole genome shotgun (WGS) entry which is preliminary data.</text>
</comment>
<evidence type="ECO:0000256" key="7">
    <source>
        <dbReference type="SAM" id="MobiDB-lite"/>
    </source>
</evidence>
<feature type="domain" description="Protein kinase" evidence="8">
    <location>
        <begin position="1"/>
        <end position="356"/>
    </location>
</feature>
<evidence type="ECO:0000256" key="4">
    <source>
        <dbReference type="ARBA" id="ARBA00022741"/>
    </source>
</evidence>
<dbReference type="SUPFAM" id="SSF56112">
    <property type="entry name" value="Protein kinase-like (PK-like)"/>
    <property type="match status" value="1"/>
</dbReference>
<evidence type="ECO:0000259" key="8">
    <source>
        <dbReference type="PROSITE" id="PS50011"/>
    </source>
</evidence>
<feature type="region of interest" description="Disordered" evidence="7">
    <location>
        <begin position="302"/>
        <end position="325"/>
    </location>
</feature>
<dbReference type="GO" id="GO:0005524">
    <property type="term" value="F:ATP binding"/>
    <property type="evidence" value="ECO:0007669"/>
    <property type="project" value="UniProtKB-KW"/>
</dbReference>
<dbReference type="Gene3D" id="3.30.200.20">
    <property type="entry name" value="Phosphorylase Kinase, domain 1"/>
    <property type="match status" value="1"/>
</dbReference>
<dbReference type="EMBL" id="BOMB01000023">
    <property type="protein sequence ID" value="GID13261.1"/>
    <property type="molecule type" value="Genomic_DNA"/>
</dbReference>
<keyword evidence="3" id="KW-0808">Transferase</keyword>
<dbReference type="AlphaFoldDB" id="A0A8J3J7U8"/>
<feature type="compositionally biased region" description="Polar residues" evidence="7">
    <location>
        <begin position="309"/>
        <end position="320"/>
    </location>
</feature>
<keyword evidence="2" id="KW-0723">Serine/threonine-protein kinase</keyword>
<accession>A0A8J3J7U8</accession>
<dbReference type="SMART" id="SM00220">
    <property type="entry name" value="S_TKc"/>
    <property type="match status" value="1"/>
</dbReference>
<dbReference type="GO" id="GO:0004674">
    <property type="term" value="F:protein serine/threonine kinase activity"/>
    <property type="evidence" value="ECO:0007669"/>
    <property type="project" value="UniProtKB-KW"/>
</dbReference>
<keyword evidence="4" id="KW-0547">Nucleotide-binding</keyword>
<dbReference type="InterPro" id="IPR011009">
    <property type="entry name" value="Kinase-like_dom_sf"/>
</dbReference>
<dbReference type="Gene3D" id="1.10.510.10">
    <property type="entry name" value="Transferase(Phosphotransferase) domain 1"/>
    <property type="match status" value="1"/>
</dbReference>
<evidence type="ECO:0000313" key="10">
    <source>
        <dbReference type="Proteomes" id="UP000612808"/>
    </source>
</evidence>
<gene>
    <name evidence="9" type="ORF">Aru02nite_41500</name>
</gene>
<dbReference type="InterPro" id="IPR000719">
    <property type="entry name" value="Prot_kinase_dom"/>
</dbReference>
<dbReference type="PANTHER" id="PTHR43289">
    <property type="entry name" value="MITOGEN-ACTIVATED PROTEIN KINASE KINASE KINASE 20-RELATED"/>
    <property type="match status" value="1"/>
</dbReference>
<dbReference type="PROSITE" id="PS50011">
    <property type="entry name" value="PROTEIN_KINASE_DOM"/>
    <property type="match status" value="1"/>
</dbReference>
<name>A0A8J3J7U8_9ACTN</name>
<reference evidence="9" key="1">
    <citation type="submission" date="2021-01" db="EMBL/GenBank/DDBJ databases">
        <title>Whole genome shotgun sequence of Actinocatenispora rupis NBRC 107355.</title>
        <authorList>
            <person name="Komaki H."/>
            <person name="Tamura T."/>
        </authorList>
    </citation>
    <scope>NUCLEOTIDE SEQUENCE</scope>
    <source>
        <strain evidence="9">NBRC 107355</strain>
    </source>
</reference>
<evidence type="ECO:0000313" key="9">
    <source>
        <dbReference type="EMBL" id="GID13261.1"/>
    </source>
</evidence>
<evidence type="ECO:0000256" key="2">
    <source>
        <dbReference type="ARBA" id="ARBA00022527"/>
    </source>
</evidence>
<evidence type="ECO:0000256" key="1">
    <source>
        <dbReference type="ARBA" id="ARBA00012513"/>
    </source>
</evidence>
<evidence type="ECO:0000256" key="5">
    <source>
        <dbReference type="ARBA" id="ARBA00022777"/>
    </source>
</evidence>
<proteinExistence type="predicted"/>
<sequence>MTQVGAPAVGEVLADRYRLEEHIHDDSTGRQVWRGVDVILRRAVTIVLKYPGGADAEDMLQAAVAASRVVHPHTVGVYDAVDEGDRAYVVREYVDGRSLREIVQTDGPLTAERATGVAHAIADALAAVHETGVAHGNVHPGTVLLGGPDDRIVLADARASDEASPEADIRGLGGVLYAALTGYWPEDLPGDYGLPAAPRVDGKLAPPRQVRPGVPNYLDALTMDLLDDQLPPPTAAELSAELGRLNVANEVSGPLDLVTVEPPSQQERRPVWKKLAVGIAALAVISLVGLLLGTKWVSSNTNDGGGPDSTPTGQSTQASAPTAIKPVGVRVVDPKGGDRTELDGAQSTVDSSQTTLWKTQAYNDARFGRLKEGMGILLDLGKAHDVNTVSVVLTDSGATLGLRMGSSDPANGGAGTTDTDTTVMDTYKAVPGAGQQQVQVTKSWTLSGVKTRYLMVWITGLPQNSDGKYQIGIKDIKVRGQ</sequence>
<dbReference type="EC" id="2.7.11.1" evidence="1"/>
<dbReference type="Pfam" id="PF00069">
    <property type="entry name" value="Pkinase"/>
    <property type="match status" value="1"/>
</dbReference>
<dbReference type="Proteomes" id="UP000612808">
    <property type="component" value="Unassembled WGS sequence"/>
</dbReference>
<keyword evidence="6" id="KW-0067">ATP-binding</keyword>
<organism evidence="9 10">
    <name type="scientific">Actinocatenispora rupis</name>
    <dbReference type="NCBI Taxonomy" id="519421"/>
    <lineage>
        <taxon>Bacteria</taxon>
        <taxon>Bacillati</taxon>
        <taxon>Actinomycetota</taxon>
        <taxon>Actinomycetes</taxon>
        <taxon>Micromonosporales</taxon>
        <taxon>Micromonosporaceae</taxon>
        <taxon>Actinocatenispora</taxon>
    </lineage>
</organism>
<evidence type="ECO:0000256" key="6">
    <source>
        <dbReference type="ARBA" id="ARBA00022840"/>
    </source>
</evidence>
<keyword evidence="10" id="KW-1185">Reference proteome</keyword>